<dbReference type="EMBL" id="JACMSE010000003">
    <property type="protein sequence ID" value="MBC2888801.1"/>
    <property type="molecule type" value="Genomic_DNA"/>
</dbReference>
<sequence length="417" mass="41740">MSARAALPADSAETVVPPRCPKTAVPRTSVRPLTLASLVCAALVALCAIAPGRALAAPAGPFDVEGPTDAYAWDGSTLSVTANGVTIADMADPSSGSSGDVSVGTGVNYLDVGSNVRIGTLAMTGTTGLRLAGPGNEVSVWNMARSAGVSGEGAVTLGTVQQPLEVLPSATVVLAGGAPAVSIWAGGTLVLDPASSLGTITHFGGTLDLSRIPLGSPLSIVGYSVGGQYTSNTIVAPFGATRLSELLAVSNLFVNGGDTAIVEDGERVGTLQDDGSFLITATRAVTFVGWDGRVLDTETVPLFGAATAPDVSAPDGYRFAGWDRDFSYITQNVMVAARFEKLPEPTPQPAPTPAQPSGGNTAAASPTKTSKYIPAPSKLAATGDAAGPAVAGAVAATATVAATAALVLRRRERLGKG</sequence>
<feature type="region of interest" description="Disordered" evidence="1">
    <location>
        <begin position="343"/>
        <end position="371"/>
    </location>
</feature>
<proteinExistence type="predicted"/>
<comment type="caution">
    <text evidence="3">The sequence shown here is derived from an EMBL/GenBank/DDBJ whole genome shotgun (WGS) entry which is preliminary data.</text>
</comment>
<feature type="transmembrane region" description="Helical" evidence="2">
    <location>
        <begin position="385"/>
        <end position="408"/>
    </location>
</feature>
<feature type="compositionally biased region" description="Pro residues" evidence="1">
    <location>
        <begin position="344"/>
        <end position="354"/>
    </location>
</feature>
<keyword evidence="4" id="KW-1185">Reference proteome</keyword>
<dbReference type="RefSeq" id="WP_185904736.1">
    <property type="nucleotide sequence ID" value="NZ_JACMSE010000003.1"/>
</dbReference>
<evidence type="ECO:0000256" key="1">
    <source>
        <dbReference type="SAM" id="MobiDB-lite"/>
    </source>
</evidence>
<reference evidence="3 4" key="1">
    <citation type="submission" date="2020-08" db="EMBL/GenBank/DDBJ databases">
        <authorList>
            <person name="Liu C."/>
            <person name="Sun Q."/>
        </authorList>
    </citation>
    <scope>NUCLEOTIDE SEQUENCE [LARGE SCALE GENOMIC DNA]</scope>
    <source>
        <strain evidence="3 4">N22</strain>
    </source>
</reference>
<dbReference type="Proteomes" id="UP000587396">
    <property type="component" value="Unassembled WGS sequence"/>
</dbReference>
<evidence type="ECO:0000313" key="4">
    <source>
        <dbReference type="Proteomes" id="UP000587396"/>
    </source>
</evidence>
<keyword evidence="2" id="KW-1133">Transmembrane helix</keyword>
<evidence type="ECO:0000256" key="2">
    <source>
        <dbReference type="SAM" id="Phobius"/>
    </source>
</evidence>
<protein>
    <submittedName>
        <fullName evidence="3">Uncharacterized protein</fullName>
    </submittedName>
</protein>
<dbReference type="AlphaFoldDB" id="A0A842JE84"/>
<keyword evidence="2" id="KW-0472">Membrane</keyword>
<evidence type="ECO:0000313" key="3">
    <source>
        <dbReference type="EMBL" id="MBC2888801.1"/>
    </source>
</evidence>
<gene>
    <name evidence="3" type="ORF">H7313_05480</name>
</gene>
<name>A0A842JE84_9ACTN</name>
<organism evidence="3 4">
    <name type="scientific">Gordonibacter massiliensis</name>
    <name type="common">ex Traore et al. 2017</name>
    <dbReference type="NCBI Taxonomy" id="1841863"/>
    <lineage>
        <taxon>Bacteria</taxon>
        <taxon>Bacillati</taxon>
        <taxon>Actinomycetota</taxon>
        <taxon>Coriobacteriia</taxon>
        <taxon>Eggerthellales</taxon>
        <taxon>Eggerthellaceae</taxon>
        <taxon>Gordonibacter</taxon>
    </lineage>
</organism>
<keyword evidence="2" id="KW-0812">Transmembrane</keyword>
<accession>A0A842JE84</accession>
<feature type="compositionally biased region" description="Polar residues" evidence="1">
    <location>
        <begin position="357"/>
        <end position="370"/>
    </location>
</feature>